<dbReference type="eggNOG" id="COG3830">
    <property type="taxonomic scope" value="Bacteria"/>
</dbReference>
<name>G4Q4M8_ACIIR</name>
<feature type="domain" description="ACT" evidence="2">
    <location>
        <begin position="4"/>
        <end position="82"/>
    </location>
</feature>
<dbReference type="CDD" id="cd04872">
    <property type="entry name" value="ACT_1ZPV"/>
    <property type="match status" value="1"/>
</dbReference>
<dbReference type="Gene3D" id="3.30.70.260">
    <property type="match status" value="1"/>
</dbReference>
<dbReference type="InParanoid" id="G4Q4M8"/>
<dbReference type="InterPro" id="IPR002912">
    <property type="entry name" value="ACT_dom"/>
</dbReference>
<reference evidence="3 4" key="1">
    <citation type="journal article" date="2011" name="J. Bacteriol.">
        <title>Complete genome sequence of Acidaminococcus intestini RYC-MR95, a Gram-negative bacterium from the phylum Firmicutes.</title>
        <authorList>
            <person name="D'Auria G."/>
            <person name="Galan J.C."/>
            <person name="Rodriguez-Alcayna M."/>
            <person name="Moya A."/>
            <person name="Baquero F."/>
            <person name="Latorre A."/>
        </authorList>
    </citation>
    <scope>NUCLEOTIDE SEQUENCE [LARGE SCALE GENOMIC DNA]</scope>
    <source>
        <strain evidence="3 4">RyC-MR95</strain>
    </source>
</reference>
<organism evidence="3 4">
    <name type="scientific">Acidaminococcus intestini (strain RyC-MR95)</name>
    <dbReference type="NCBI Taxonomy" id="568816"/>
    <lineage>
        <taxon>Bacteria</taxon>
        <taxon>Bacillati</taxon>
        <taxon>Bacillota</taxon>
        <taxon>Negativicutes</taxon>
        <taxon>Acidaminococcales</taxon>
        <taxon>Acidaminococcaceae</taxon>
        <taxon>Acidaminococcus</taxon>
    </lineage>
</organism>
<evidence type="ECO:0000259" key="2">
    <source>
        <dbReference type="PROSITE" id="PS51671"/>
    </source>
</evidence>
<dbReference type="Proteomes" id="UP000007093">
    <property type="component" value="Chromosome"/>
</dbReference>
<dbReference type="InterPro" id="IPR022986">
    <property type="entry name" value="UPF0237_ACT"/>
</dbReference>
<sequence>MRIVMTIVGIDKVGIIARASDLLAKHQVNILNINQNITDDFFNMVLIGDMSKATICVEDLKDKAAALGKELGLEIRVQSEEIFTAMHRI</sequence>
<accession>G4Q4M8</accession>
<dbReference type="AlphaFoldDB" id="G4Q4M8"/>
<dbReference type="SUPFAM" id="SSF55021">
    <property type="entry name" value="ACT-like"/>
    <property type="match status" value="1"/>
</dbReference>
<proteinExistence type="inferred from homology"/>
<dbReference type="GeneID" id="92878163"/>
<dbReference type="NCBIfam" id="NF001220">
    <property type="entry name" value="PRK00194.1"/>
    <property type="match status" value="1"/>
</dbReference>
<evidence type="ECO:0000313" key="4">
    <source>
        <dbReference type="Proteomes" id="UP000007093"/>
    </source>
</evidence>
<evidence type="ECO:0000313" key="3">
    <source>
        <dbReference type="EMBL" id="AEQ21941.1"/>
    </source>
</evidence>
<dbReference type="PATRIC" id="fig|568816.4.peg.686"/>
<evidence type="ECO:0000256" key="1">
    <source>
        <dbReference type="HAMAP-Rule" id="MF_01054"/>
    </source>
</evidence>
<dbReference type="InterPro" id="IPR045865">
    <property type="entry name" value="ACT-like_dom_sf"/>
</dbReference>
<protein>
    <recommendedName>
        <fullName evidence="1">UPF0237 protein Acin_0706</fullName>
    </recommendedName>
</protein>
<dbReference type="HOGENOM" id="CLU_155669_0_1_9"/>
<gene>
    <name evidence="3" type="ordered locus">Acin_0706</name>
</gene>
<dbReference type="HAMAP" id="MF_01054">
    <property type="entry name" value="UPF0237"/>
    <property type="match status" value="1"/>
</dbReference>
<dbReference type="KEGG" id="ain:Acin_0706"/>
<dbReference type="STRING" id="568816.Acin_0706"/>
<dbReference type="PROSITE" id="PS51671">
    <property type="entry name" value="ACT"/>
    <property type="match status" value="1"/>
</dbReference>
<keyword evidence="4" id="KW-1185">Reference proteome</keyword>
<dbReference type="EMBL" id="CP003058">
    <property type="protein sequence ID" value="AEQ21941.1"/>
    <property type="molecule type" value="Genomic_DNA"/>
</dbReference>
<dbReference type="RefSeq" id="WP_009016109.1">
    <property type="nucleotide sequence ID" value="NC_016077.1"/>
</dbReference>
<dbReference type="Pfam" id="PF01842">
    <property type="entry name" value="ACT"/>
    <property type="match status" value="1"/>
</dbReference>
<comment type="similarity">
    <text evidence="1">Belongs to the UPF0237 family.</text>
</comment>